<evidence type="ECO:0000256" key="4">
    <source>
        <dbReference type="ARBA" id="ARBA00016387"/>
    </source>
</evidence>
<evidence type="ECO:0000256" key="19">
    <source>
        <dbReference type="ARBA" id="ARBA00044998"/>
    </source>
</evidence>
<comment type="catalytic activity">
    <reaction evidence="22">
        <text>ATP + H2O = ADP + phosphate + H(+)</text>
        <dbReference type="Rhea" id="RHEA:13065"/>
        <dbReference type="ChEBI" id="CHEBI:15377"/>
        <dbReference type="ChEBI" id="CHEBI:15378"/>
        <dbReference type="ChEBI" id="CHEBI:30616"/>
        <dbReference type="ChEBI" id="CHEBI:43474"/>
        <dbReference type="ChEBI" id="CHEBI:456216"/>
        <dbReference type="EC" id="5.6.2.3"/>
    </reaction>
</comment>
<evidence type="ECO:0000256" key="8">
    <source>
        <dbReference type="ARBA" id="ARBA00022801"/>
    </source>
</evidence>
<dbReference type="InterPro" id="IPR027417">
    <property type="entry name" value="P-loop_NTPase"/>
</dbReference>
<dbReference type="GO" id="GO:0005634">
    <property type="term" value="C:nucleus"/>
    <property type="evidence" value="ECO:0007669"/>
    <property type="project" value="UniProtKB-SubCell"/>
</dbReference>
<evidence type="ECO:0000256" key="21">
    <source>
        <dbReference type="ARBA" id="ARBA00045702"/>
    </source>
</evidence>
<keyword evidence="24" id="KW-0812">Transmembrane</keyword>
<keyword evidence="13" id="KW-0238">DNA-binding</keyword>
<evidence type="ECO:0000256" key="14">
    <source>
        <dbReference type="ARBA" id="ARBA00023235"/>
    </source>
</evidence>
<evidence type="ECO:0000256" key="5">
    <source>
        <dbReference type="ARBA" id="ARBA00017386"/>
    </source>
</evidence>
<feature type="transmembrane region" description="Helical" evidence="24">
    <location>
        <begin position="165"/>
        <end position="185"/>
    </location>
</feature>
<dbReference type="Gene3D" id="3.40.50.300">
    <property type="entry name" value="P-loop containing nucleotide triphosphate hydrolases"/>
    <property type="match status" value="3"/>
</dbReference>
<comment type="cofactor">
    <cofactor evidence="1">
        <name>[4Fe-4S] cluster</name>
        <dbReference type="ChEBI" id="CHEBI:49883"/>
    </cofactor>
</comment>
<evidence type="ECO:0000256" key="23">
    <source>
        <dbReference type="SAM" id="MobiDB-lite"/>
    </source>
</evidence>
<dbReference type="GO" id="GO:0005524">
    <property type="term" value="F:ATP binding"/>
    <property type="evidence" value="ECO:0007669"/>
    <property type="project" value="UniProtKB-KW"/>
</dbReference>
<evidence type="ECO:0000256" key="16">
    <source>
        <dbReference type="ARBA" id="ARBA00023306"/>
    </source>
</evidence>
<feature type="domain" description="Helicase ATP-binding" evidence="25">
    <location>
        <begin position="269"/>
        <end position="684"/>
    </location>
</feature>
<keyword evidence="6" id="KW-0479">Metal-binding</keyword>
<dbReference type="PANTHER" id="PTHR11472:SF41">
    <property type="entry name" value="ATP-DEPENDENT DNA HELICASE DDX11-RELATED"/>
    <property type="match status" value="1"/>
</dbReference>
<dbReference type="Pfam" id="PF13307">
    <property type="entry name" value="Helicase_C_2"/>
    <property type="match status" value="1"/>
</dbReference>
<evidence type="ECO:0000256" key="13">
    <source>
        <dbReference type="ARBA" id="ARBA00023125"/>
    </source>
</evidence>
<dbReference type="GO" id="GO:0034085">
    <property type="term" value="P:establishment of sister chromatid cohesion"/>
    <property type="evidence" value="ECO:0007669"/>
    <property type="project" value="TreeGrafter"/>
</dbReference>
<dbReference type="SMART" id="SM00488">
    <property type="entry name" value="DEXDc2"/>
    <property type="match status" value="1"/>
</dbReference>
<dbReference type="InterPro" id="IPR010614">
    <property type="entry name" value="RAD3-like_helicase_DEAD"/>
</dbReference>
<evidence type="ECO:0000256" key="1">
    <source>
        <dbReference type="ARBA" id="ARBA00001966"/>
    </source>
</evidence>
<keyword evidence="9 26" id="KW-0347">Helicase</keyword>
<protein>
    <recommendedName>
        <fullName evidence="5">ATP-dependent DNA helicase CHL1</fullName>
        <ecNumber evidence="18">5.6.2.3</ecNumber>
    </recommendedName>
    <alternativeName>
        <fullName evidence="4">ATP-dependent DNA helicase chl1</fullName>
    </alternativeName>
    <alternativeName>
        <fullName evidence="17">Chromosome loss protein 1</fullName>
    </alternativeName>
    <alternativeName>
        <fullName evidence="19 20">DNA 5'-3' helicase CHL1</fullName>
    </alternativeName>
</protein>
<evidence type="ECO:0000313" key="27">
    <source>
        <dbReference type="Proteomes" id="UP000799441"/>
    </source>
</evidence>
<dbReference type="Pfam" id="PF06733">
    <property type="entry name" value="DEAD_2"/>
    <property type="match status" value="1"/>
</dbReference>
<dbReference type="EMBL" id="MU003772">
    <property type="protein sequence ID" value="KAF2724334.1"/>
    <property type="molecule type" value="Genomic_DNA"/>
</dbReference>
<feature type="region of interest" description="Disordered" evidence="23">
    <location>
        <begin position="375"/>
        <end position="406"/>
    </location>
</feature>
<evidence type="ECO:0000256" key="6">
    <source>
        <dbReference type="ARBA" id="ARBA00022723"/>
    </source>
</evidence>
<sequence>MVLLVITPLAHEAIRICRDAVRKREETVRSQDSLPSRIFEGVLGNTVEHHNLIELSRLIKGNLALEEGLKRKCRLDALLKGASIYQAPPPPKPEPTPEYKALMKRLREQEEQKQYERMINPAPALENFNQPFANSKFAFNPATSHGKFSPEEADEVTFADVNRQLTLIINILLSIICCSVAIWIAARRWTVPQRLGLSMSGSGLVAVAEVAIYLGYIRRIKDSKTKEVKRSEKKEIIDSWVIDKSSSTTNTLLVTLCTDRGTYRGMSMAPKDFHHPFQPYAIQQQFMEAVFDCIENKKVGIFESPTGTGKSLSLICGSLTWLRETRRKAFDNSLASVDTEDDEPDWMIEYAREARRKEASQMRDDFEARLKAVREKEHQIRRHRQNGEPLRKRHKREDHEPPRADSEDEFVLDDYEEIDTKTGSDPIHDHYSSETRQLLKRLGLLQKPQGGADQVEMPDEMKIYFCSRTHSQLSQFVGELGRVTLPPGIPLVGDTEEQDSGRELVESLKHISLGSRKNLCINPKVNKLSSQTAINERCVELQQGSKTASQGCSFLPKKEDESLLLDFRDHALAKVRDIEDLANLGRELEICPYYASRPAILPAEIVTLPYPLLLQRTAREALGINLRDHVVIIDEAHNLLDAIEGISSCEITTAQLRLAKDSLITYLQRFKNRLKGANRIYVAQVIRVLDSLLLYTKVLEQEKANGGTVEASQLLSGKAVDQIDLNKLVRYMAESKLARKVEGYIANAEQQHISKTTTRKAVGAVDVPNLAHLQNFLGTLMNPAKEGRFFWAKQGSTYTIRYMLLDPSEHFRDIVEDARAVILAGGTMSPIDDYKQQLFPYLSSLSTLSCGHIIPSSNLLVRAVPSDSGGPLEFNFKSRSSDTTVSRLGQALDSIAQRVQGGMVVFFASYTYLDDLIRKWQEDRTLSKLQGSKPVYCDGRLASADTIFKEYSQAVRGNPEKGALLLSVIGGKLSEGINFSDSLGRCVVVVGLPYPNLETPEWKTKLQYLEEKAAARGEPNGRASREHAENVCMRAVNQAIGRVIRHQNDWASIVLLGAPYTQARIQAKLPGWIRANLPPEGQRNGDGVEAVAKDLKTFFSQRKVG</sequence>
<dbReference type="InterPro" id="IPR006554">
    <property type="entry name" value="Helicase-like_DEXD_c2"/>
</dbReference>
<evidence type="ECO:0000256" key="22">
    <source>
        <dbReference type="ARBA" id="ARBA00048954"/>
    </source>
</evidence>
<dbReference type="InterPro" id="IPR045028">
    <property type="entry name" value="DinG/Rad3-like"/>
</dbReference>
<dbReference type="FunFam" id="3.40.50.300:FF:002774">
    <property type="entry name" value="ATP-dependent DNA helicase chl1"/>
    <property type="match status" value="1"/>
</dbReference>
<dbReference type="GO" id="GO:0051536">
    <property type="term" value="F:iron-sulfur cluster binding"/>
    <property type="evidence" value="ECO:0007669"/>
    <property type="project" value="UniProtKB-KW"/>
</dbReference>
<dbReference type="PANTHER" id="PTHR11472">
    <property type="entry name" value="DNA REPAIR DEAD HELICASE RAD3/XP-D SUBFAMILY MEMBER"/>
    <property type="match status" value="1"/>
</dbReference>
<evidence type="ECO:0000256" key="20">
    <source>
        <dbReference type="ARBA" id="ARBA00045008"/>
    </source>
</evidence>
<keyword evidence="24" id="KW-0472">Membrane</keyword>
<keyword evidence="7" id="KW-0547">Nucleotide-binding</keyword>
<feature type="transmembrane region" description="Helical" evidence="24">
    <location>
        <begin position="197"/>
        <end position="216"/>
    </location>
</feature>
<comment type="function">
    <text evidence="21">ATP-dependent DNA helicase important for chromosome transmission and normal cell cycle progression in G(2)/M. May have a role in changing DNA topology to allow the loading of proteins involved in maintaining sister chromatid cohesion in the vicinity of the centromeres. Has a specific role in chromosome segregation during meiosis II.</text>
</comment>
<evidence type="ECO:0000256" key="10">
    <source>
        <dbReference type="ARBA" id="ARBA00022840"/>
    </source>
</evidence>
<keyword evidence="12" id="KW-0411">Iron-sulfur</keyword>
<evidence type="ECO:0000256" key="7">
    <source>
        <dbReference type="ARBA" id="ARBA00022741"/>
    </source>
</evidence>
<dbReference type="CDD" id="cd18788">
    <property type="entry name" value="SF2_C_XPD"/>
    <property type="match status" value="1"/>
</dbReference>
<comment type="subcellular location">
    <subcellularLocation>
        <location evidence="2">Nucleus</location>
    </subcellularLocation>
</comment>
<reference evidence="26" key="1">
    <citation type="journal article" date="2020" name="Stud. Mycol.">
        <title>101 Dothideomycetes genomes: a test case for predicting lifestyles and emergence of pathogens.</title>
        <authorList>
            <person name="Haridas S."/>
            <person name="Albert R."/>
            <person name="Binder M."/>
            <person name="Bloem J."/>
            <person name="Labutti K."/>
            <person name="Salamov A."/>
            <person name="Andreopoulos B."/>
            <person name="Baker S."/>
            <person name="Barry K."/>
            <person name="Bills G."/>
            <person name="Bluhm B."/>
            <person name="Cannon C."/>
            <person name="Castanera R."/>
            <person name="Culley D."/>
            <person name="Daum C."/>
            <person name="Ezra D."/>
            <person name="Gonzalez J."/>
            <person name="Henrissat B."/>
            <person name="Kuo A."/>
            <person name="Liang C."/>
            <person name="Lipzen A."/>
            <person name="Lutzoni F."/>
            <person name="Magnuson J."/>
            <person name="Mondo S."/>
            <person name="Nolan M."/>
            <person name="Ohm R."/>
            <person name="Pangilinan J."/>
            <person name="Park H.-J."/>
            <person name="Ramirez L."/>
            <person name="Alfaro M."/>
            <person name="Sun H."/>
            <person name="Tritt A."/>
            <person name="Yoshinaga Y."/>
            <person name="Zwiers L.-H."/>
            <person name="Turgeon B."/>
            <person name="Goodwin S."/>
            <person name="Spatafora J."/>
            <person name="Crous P."/>
            <person name="Grigoriev I."/>
        </authorList>
    </citation>
    <scope>NUCLEOTIDE SEQUENCE</scope>
    <source>
        <strain evidence="26">CBS 116435</strain>
    </source>
</reference>
<keyword evidence="14" id="KW-0413">Isomerase</keyword>
<accession>A0A9P4URV5</accession>
<evidence type="ECO:0000256" key="3">
    <source>
        <dbReference type="ARBA" id="ARBA00008435"/>
    </source>
</evidence>
<keyword evidence="11" id="KW-0408">Iron</keyword>
<keyword evidence="10" id="KW-0067">ATP-binding</keyword>
<keyword evidence="15" id="KW-0539">Nucleus</keyword>
<dbReference type="OrthoDB" id="267079at2759"/>
<dbReference type="InterPro" id="IPR014013">
    <property type="entry name" value="Helic_SF1/SF2_ATP-bd_DinG/Rad3"/>
</dbReference>
<dbReference type="GO" id="GO:0070072">
    <property type="term" value="P:vacuolar proton-transporting V-type ATPase complex assembly"/>
    <property type="evidence" value="ECO:0007669"/>
    <property type="project" value="InterPro"/>
</dbReference>
<dbReference type="SUPFAM" id="SSF52540">
    <property type="entry name" value="P-loop containing nucleoside triphosphate hydrolases"/>
    <property type="match status" value="1"/>
</dbReference>
<evidence type="ECO:0000313" key="26">
    <source>
        <dbReference type="EMBL" id="KAF2724334.1"/>
    </source>
</evidence>
<dbReference type="InterPro" id="IPR006555">
    <property type="entry name" value="ATP-dep_Helicase_C"/>
</dbReference>
<dbReference type="Pfam" id="PF11712">
    <property type="entry name" value="Vma12"/>
    <property type="match status" value="1"/>
</dbReference>
<dbReference type="AlphaFoldDB" id="A0A9P4URV5"/>
<dbReference type="NCBIfam" id="TIGR00604">
    <property type="entry name" value="rad3"/>
    <property type="match status" value="1"/>
</dbReference>
<dbReference type="GO" id="GO:0016818">
    <property type="term" value="F:hydrolase activity, acting on acid anhydrides, in phosphorus-containing anhydrides"/>
    <property type="evidence" value="ECO:0007669"/>
    <property type="project" value="InterPro"/>
</dbReference>
<evidence type="ECO:0000256" key="12">
    <source>
        <dbReference type="ARBA" id="ARBA00023014"/>
    </source>
</evidence>
<evidence type="ECO:0000256" key="2">
    <source>
        <dbReference type="ARBA" id="ARBA00004123"/>
    </source>
</evidence>
<keyword evidence="24" id="KW-1133">Transmembrane helix</keyword>
<keyword evidence="8" id="KW-0378">Hydrolase</keyword>
<dbReference type="Proteomes" id="UP000799441">
    <property type="component" value="Unassembled WGS sequence"/>
</dbReference>
<evidence type="ECO:0000259" key="25">
    <source>
        <dbReference type="PROSITE" id="PS51193"/>
    </source>
</evidence>
<evidence type="ECO:0000256" key="15">
    <source>
        <dbReference type="ARBA" id="ARBA00023242"/>
    </source>
</evidence>
<dbReference type="SMART" id="SM00491">
    <property type="entry name" value="HELICc2"/>
    <property type="match status" value="1"/>
</dbReference>
<dbReference type="PROSITE" id="PS51193">
    <property type="entry name" value="HELICASE_ATP_BIND_2"/>
    <property type="match status" value="1"/>
</dbReference>
<proteinExistence type="inferred from homology"/>
<comment type="similarity">
    <text evidence="3">Belongs to the DEAD box helicase family. DEAH subfamily. DDX11/CHL1 sub-subfamily.</text>
</comment>
<organism evidence="26 27">
    <name type="scientific">Polychaeton citri CBS 116435</name>
    <dbReference type="NCBI Taxonomy" id="1314669"/>
    <lineage>
        <taxon>Eukaryota</taxon>
        <taxon>Fungi</taxon>
        <taxon>Dikarya</taxon>
        <taxon>Ascomycota</taxon>
        <taxon>Pezizomycotina</taxon>
        <taxon>Dothideomycetes</taxon>
        <taxon>Dothideomycetidae</taxon>
        <taxon>Capnodiales</taxon>
        <taxon>Capnodiaceae</taxon>
        <taxon>Polychaeton</taxon>
    </lineage>
</organism>
<dbReference type="GO" id="GO:0003677">
    <property type="term" value="F:DNA binding"/>
    <property type="evidence" value="ECO:0007669"/>
    <property type="project" value="UniProtKB-KW"/>
</dbReference>
<evidence type="ECO:0000256" key="17">
    <source>
        <dbReference type="ARBA" id="ARBA00029709"/>
    </source>
</evidence>
<dbReference type="GO" id="GO:0043139">
    <property type="term" value="F:5'-3' DNA helicase activity"/>
    <property type="evidence" value="ECO:0007669"/>
    <property type="project" value="UniProtKB-EC"/>
</dbReference>
<dbReference type="InterPro" id="IPR013020">
    <property type="entry name" value="Rad3/Chl1-like"/>
</dbReference>
<evidence type="ECO:0000256" key="18">
    <source>
        <dbReference type="ARBA" id="ARBA00044969"/>
    </source>
</evidence>
<keyword evidence="27" id="KW-1185">Reference proteome</keyword>
<evidence type="ECO:0000256" key="9">
    <source>
        <dbReference type="ARBA" id="ARBA00022806"/>
    </source>
</evidence>
<dbReference type="GO" id="GO:0046872">
    <property type="term" value="F:metal ion binding"/>
    <property type="evidence" value="ECO:0007669"/>
    <property type="project" value="UniProtKB-KW"/>
</dbReference>
<comment type="caution">
    <text evidence="26">The sequence shown here is derived from an EMBL/GenBank/DDBJ whole genome shotgun (WGS) entry which is preliminary data.</text>
</comment>
<dbReference type="GO" id="GO:0006139">
    <property type="term" value="P:nucleobase-containing compound metabolic process"/>
    <property type="evidence" value="ECO:0007669"/>
    <property type="project" value="InterPro"/>
</dbReference>
<evidence type="ECO:0000256" key="11">
    <source>
        <dbReference type="ARBA" id="ARBA00023004"/>
    </source>
</evidence>
<dbReference type="InterPro" id="IPR021013">
    <property type="entry name" value="ATPase_Vma12"/>
</dbReference>
<dbReference type="EC" id="5.6.2.3" evidence="18"/>
<keyword evidence="16" id="KW-0131">Cell cycle</keyword>
<evidence type="ECO:0000256" key="24">
    <source>
        <dbReference type="SAM" id="Phobius"/>
    </source>
</evidence>
<name>A0A9P4URV5_9PEZI</name>
<gene>
    <name evidence="26" type="ORF">K431DRAFT_344072</name>
</gene>